<dbReference type="Proteomes" id="UP000234342">
    <property type="component" value="Unassembled WGS sequence"/>
</dbReference>
<evidence type="ECO:0000313" key="1">
    <source>
        <dbReference type="EMBL" id="SMX85912.1"/>
    </source>
</evidence>
<protein>
    <submittedName>
        <fullName evidence="1">Uncharacterized protein</fullName>
    </submittedName>
</protein>
<dbReference type="EMBL" id="FXZE01000007">
    <property type="protein sequence ID" value="SMX85912.1"/>
    <property type="molecule type" value="Genomic_DNA"/>
</dbReference>
<accession>A0A2H1JFI1</accession>
<organism evidence="1 2">
    <name type="scientific">Brevibacterium antiquum</name>
    <dbReference type="NCBI Taxonomy" id="234835"/>
    <lineage>
        <taxon>Bacteria</taxon>
        <taxon>Bacillati</taxon>
        <taxon>Actinomycetota</taxon>
        <taxon>Actinomycetes</taxon>
        <taxon>Micrococcales</taxon>
        <taxon>Brevibacteriaceae</taxon>
        <taxon>Brevibacterium</taxon>
    </lineage>
</organism>
<reference evidence="2" key="1">
    <citation type="submission" date="2017-03" db="EMBL/GenBank/DDBJ databases">
        <authorList>
            <person name="Monnet C."/>
        </authorList>
    </citation>
    <scope>NUCLEOTIDE SEQUENCE [LARGE SCALE GENOMIC DNA]</scope>
    <source>
        <strain evidence="2">P10</strain>
    </source>
</reference>
<sequence>MDFLCPSRLGEPVTPPRSSPAIERTLVVVHRKRGPLPAVAERFRQSLLS</sequence>
<name>A0A2H1JFI1_9MICO</name>
<keyword evidence="2" id="KW-1185">Reference proteome</keyword>
<gene>
    <name evidence="1" type="ORF">BANT10_01929</name>
</gene>
<evidence type="ECO:0000313" key="2">
    <source>
        <dbReference type="Proteomes" id="UP000234342"/>
    </source>
</evidence>
<proteinExistence type="predicted"/>
<dbReference type="AlphaFoldDB" id="A0A2H1JFI1"/>